<dbReference type="PROSITE" id="PS51257">
    <property type="entry name" value="PROKAR_LIPOPROTEIN"/>
    <property type="match status" value="1"/>
</dbReference>
<evidence type="ECO:0000256" key="6">
    <source>
        <dbReference type="ARBA" id="ARBA00023136"/>
    </source>
</evidence>
<gene>
    <name evidence="9" type="ORF">FE840_009340</name>
</gene>
<feature type="domain" description="Tripartite ATP-independent periplasmic transporters DctQ component" evidence="8">
    <location>
        <begin position="35"/>
        <end position="156"/>
    </location>
</feature>
<keyword evidence="6 7" id="KW-0472">Membrane</keyword>
<dbReference type="RefSeq" id="WP_138288352.1">
    <property type="nucleotide sequence ID" value="NZ_CP058350.1"/>
</dbReference>
<comment type="similarity">
    <text evidence="7">Belongs to the TRAP transporter small permease family.</text>
</comment>
<evidence type="ECO:0000256" key="1">
    <source>
        <dbReference type="ARBA" id="ARBA00004651"/>
    </source>
</evidence>
<evidence type="ECO:0000256" key="3">
    <source>
        <dbReference type="ARBA" id="ARBA00022475"/>
    </source>
</evidence>
<keyword evidence="5 7" id="KW-1133">Transmembrane helix</keyword>
<comment type="subcellular location">
    <subcellularLocation>
        <location evidence="7">Cell inner membrane</location>
        <topology evidence="7">Multi-pass membrane protein</topology>
    </subcellularLocation>
    <subcellularLocation>
        <location evidence="1">Cell membrane</location>
        <topology evidence="1">Multi-pass membrane protein</topology>
    </subcellularLocation>
</comment>
<organism evidence="9 10">
    <name type="scientific">Peteryoungia desertarenae</name>
    <dbReference type="NCBI Taxonomy" id="1813451"/>
    <lineage>
        <taxon>Bacteria</taxon>
        <taxon>Pseudomonadati</taxon>
        <taxon>Pseudomonadota</taxon>
        <taxon>Alphaproteobacteria</taxon>
        <taxon>Hyphomicrobiales</taxon>
        <taxon>Rhizobiaceae</taxon>
        <taxon>Peteryoungia</taxon>
    </lineage>
</organism>
<protein>
    <recommendedName>
        <fullName evidence="7">TRAP transporter small permease protein</fullName>
    </recommendedName>
</protein>
<comment type="subunit">
    <text evidence="7">The complex comprises the extracytoplasmic solute receptor protein and the two transmembrane proteins.</text>
</comment>
<comment type="function">
    <text evidence="7">Part of the tripartite ATP-independent periplasmic (TRAP) transport system.</text>
</comment>
<keyword evidence="3" id="KW-1003">Cell membrane</keyword>
<evidence type="ECO:0000313" key="9">
    <source>
        <dbReference type="EMBL" id="QLF69728.1"/>
    </source>
</evidence>
<proteinExistence type="inferred from homology"/>
<evidence type="ECO:0000259" key="8">
    <source>
        <dbReference type="Pfam" id="PF04290"/>
    </source>
</evidence>
<feature type="transmembrane region" description="Helical" evidence="7">
    <location>
        <begin position="55"/>
        <end position="75"/>
    </location>
</feature>
<evidence type="ECO:0000256" key="7">
    <source>
        <dbReference type="RuleBase" id="RU369079"/>
    </source>
</evidence>
<evidence type="ECO:0000313" key="10">
    <source>
        <dbReference type="Proteomes" id="UP000308530"/>
    </source>
</evidence>
<keyword evidence="2 7" id="KW-0813">Transport</keyword>
<keyword evidence="10" id="KW-1185">Reference proteome</keyword>
<feature type="transmembrane region" description="Helical" evidence="7">
    <location>
        <begin position="137"/>
        <end position="160"/>
    </location>
</feature>
<evidence type="ECO:0000256" key="2">
    <source>
        <dbReference type="ARBA" id="ARBA00022448"/>
    </source>
</evidence>
<keyword evidence="4 7" id="KW-0812">Transmembrane</keyword>
<evidence type="ECO:0000256" key="5">
    <source>
        <dbReference type="ARBA" id="ARBA00022989"/>
    </source>
</evidence>
<dbReference type="InterPro" id="IPR055348">
    <property type="entry name" value="DctQ"/>
</dbReference>
<dbReference type="Pfam" id="PF04290">
    <property type="entry name" value="DctQ"/>
    <property type="match status" value="1"/>
</dbReference>
<dbReference type="Proteomes" id="UP000308530">
    <property type="component" value="Chromosome"/>
</dbReference>
<feature type="transmembrane region" description="Helical" evidence="7">
    <location>
        <begin position="21"/>
        <end position="43"/>
    </location>
</feature>
<reference evidence="9 10" key="1">
    <citation type="submission" date="2020-06" db="EMBL/GenBank/DDBJ databases">
        <title>Genome sequence of Rhizobium sp strain ADMK78.</title>
        <authorList>
            <person name="Rahi P."/>
        </authorList>
    </citation>
    <scope>NUCLEOTIDE SEQUENCE [LARGE SCALE GENOMIC DNA]</scope>
    <source>
        <strain evidence="9 10">ADMK78</strain>
    </source>
</reference>
<keyword evidence="7" id="KW-0997">Cell inner membrane</keyword>
<evidence type="ECO:0000256" key="4">
    <source>
        <dbReference type="ARBA" id="ARBA00022692"/>
    </source>
</evidence>
<dbReference type="EMBL" id="CP058350">
    <property type="protein sequence ID" value="QLF69728.1"/>
    <property type="molecule type" value="Genomic_DNA"/>
</dbReference>
<name>A0ABX6QM93_9HYPH</name>
<accession>A0ABX6QM93</accession>
<feature type="transmembrane region" description="Helical" evidence="7">
    <location>
        <begin position="96"/>
        <end position="117"/>
    </location>
</feature>
<sequence length="179" mass="19135">MTKDTPVLIARMELFASKLAGFFAIIGGLLLLTACVLTVLSIMGSIVLRPLPGEIELVEALCGLAVFAFLPFCQLKRGHVGVDIIIGALGSKAMNWSQLIGDVLIAVLFAVITWRHAIGTMDKFENGEITPLLLLPVWWGFAAALVLLAANLIVSIFVVIADANAIRQKKTIVSAMGVH</sequence>